<proteinExistence type="inferred from homology"/>
<comment type="caution">
    <text evidence="9">The sequence shown here is derived from an EMBL/GenBank/DDBJ whole genome shotgun (WGS) entry which is preliminary data.</text>
</comment>
<keyword evidence="10" id="KW-1185">Reference proteome</keyword>
<dbReference type="SUPFAM" id="SSF48239">
    <property type="entry name" value="Terpenoid cyclases/Protein prenyltransferases"/>
    <property type="match status" value="1"/>
</dbReference>
<protein>
    <recommendedName>
        <fullName evidence="8">Prenyltransferase alpha-alpha toroid domain-containing protein</fullName>
    </recommendedName>
</protein>
<comment type="cofactor">
    <cofactor evidence="1">
        <name>Zn(2+)</name>
        <dbReference type="ChEBI" id="CHEBI:29105"/>
    </cofactor>
</comment>
<evidence type="ECO:0000256" key="5">
    <source>
        <dbReference type="ARBA" id="ARBA00022723"/>
    </source>
</evidence>
<keyword evidence="3" id="KW-0637">Prenyltransferase</keyword>
<keyword evidence="6" id="KW-0677">Repeat</keyword>
<dbReference type="Pfam" id="PF00432">
    <property type="entry name" value="Prenyltrans"/>
    <property type="match status" value="1"/>
</dbReference>
<dbReference type="PANTHER" id="PTHR11774:SF4">
    <property type="entry name" value="GERANYLGERANYL TRANSFERASE TYPE-1 SUBUNIT BETA"/>
    <property type="match status" value="1"/>
</dbReference>
<dbReference type="PANTHER" id="PTHR11774">
    <property type="entry name" value="GERANYLGERANYL TRANSFERASE TYPE BETA SUBUNIT"/>
    <property type="match status" value="1"/>
</dbReference>
<comment type="similarity">
    <text evidence="2">Belongs to the protein prenyltransferase subunit beta family.</text>
</comment>
<name>A0ABQ8F0G8_9FUNG</name>
<evidence type="ECO:0000256" key="4">
    <source>
        <dbReference type="ARBA" id="ARBA00022679"/>
    </source>
</evidence>
<dbReference type="InterPro" id="IPR045089">
    <property type="entry name" value="PGGT1B-like"/>
</dbReference>
<keyword evidence="7" id="KW-0862">Zinc</keyword>
<dbReference type="Gene3D" id="1.50.10.20">
    <property type="match status" value="2"/>
</dbReference>
<evidence type="ECO:0000256" key="3">
    <source>
        <dbReference type="ARBA" id="ARBA00022602"/>
    </source>
</evidence>
<evidence type="ECO:0000256" key="2">
    <source>
        <dbReference type="ARBA" id="ARBA00010497"/>
    </source>
</evidence>
<reference evidence="9 10" key="1">
    <citation type="submission" date="2021-02" db="EMBL/GenBank/DDBJ databases">
        <title>Variation within the Batrachochytrium salamandrivorans European outbreak.</title>
        <authorList>
            <person name="Kelly M."/>
            <person name="Pasmans F."/>
            <person name="Shea T.P."/>
            <person name="Munoz J.F."/>
            <person name="Carranza S."/>
            <person name="Cuomo C.A."/>
            <person name="Martel A."/>
        </authorList>
    </citation>
    <scope>NUCLEOTIDE SEQUENCE [LARGE SCALE GENOMIC DNA]</scope>
    <source>
        <strain evidence="9 10">AMFP18/2</strain>
    </source>
</reference>
<evidence type="ECO:0000313" key="10">
    <source>
        <dbReference type="Proteomes" id="UP001648503"/>
    </source>
</evidence>
<evidence type="ECO:0000256" key="1">
    <source>
        <dbReference type="ARBA" id="ARBA00001947"/>
    </source>
</evidence>
<feature type="domain" description="Prenyltransferase alpha-alpha toroid" evidence="8">
    <location>
        <begin position="157"/>
        <end position="313"/>
    </location>
</feature>
<evidence type="ECO:0000313" key="9">
    <source>
        <dbReference type="EMBL" id="KAH6589940.1"/>
    </source>
</evidence>
<keyword evidence="5" id="KW-0479">Metal-binding</keyword>
<evidence type="ECO:0000256" key="7">
    <source>
        <dbReference type="ARBA" id="ARBA00022833"/>
    </source>
</evidence>
<keyword evidence="4" id="KW-0808">Transferase</keyword>
<dbReference type="InterPro" id="IPR008930">
    <property type="entry name" value="Terpenoid_cyclase/PrenylTrfase"/>
</dbReference>
<evidence type="ECO:0000256" key="6">
    <source>
        <dbReference type="ARBA" id="ARBA00022737"/>
    </source>
</evidence>
<sequence length="335" mass="37239">MQTRPPTEISAPERWIDTKYFERHLHILPSHYSQGDTNRMTLGYFCVAGLDLLGTLDSKVSQQQRSAWIEWIYAQQIHPCDKYRADSGVCGFRGSPFAGAPFDPLTSTSTHAGDTCHITMTYTALALLLTLGDDLSRVNSNAIIESLKCLQCDDGSYILSDWRGMNKSKALEYIKASRAFDYGYGQGPGKESHGGSTYCAIASLWLMDELHRGIVSKEKTIFWLLARQETGFQGRINKTPDTCYAFWIGACLEILGSYKQNVDVVALRQFLTETHSSQGGYGKLPDSYPDILHSYMGFAGLSISGDQDLGKLVCALGISQRAYNFWEGVSSKKLL</sequence>
<gene>
    <name evidence="9" type="ORF">BASA50_009643</name>
</gene>
<evidence type="ECO:0000259" key="8">
    <source>
        <dbReference type="Pfam" id="PF00432"/>
    </source>
</evidence>
<dbReference type="EMBL" id="JAFCIX010000438">
    <property type="protein sequence ID" value="KAH6589940.1"/>
    <property type="molecule type" value="Genomic_DNA"/>
</dbReference>
<dbReference type="Proteomes" id="UP001648503">
    <property type="component" value="Unassembled WGS sequence"/>
</dbReference>
<organism evidence="9 10">
    <name type="scientific">Batrachochytrium salamandrivorans</name>
    <dbReference type="NCBI Taxonomy" id="1357716"/>
    <lineage>
        <taxon>Eukaryota</taxon>
        <taxon>Fungi</taxon>
        <taxon>Fungi incertae sedis</taxon>
        <taxon>Chytridiomycota</taxon>
        <taxon>Chytridiomycota incertae sedis</taxon>
        <taxon>Chytridiomycetes</taxon>
        <taxon>Rhizophydiales</taxon>
        <taxon>Rhizophydiales incertae sedis</taxon>
        <taxon>Batrachochytrium</taxon>
    </lineage>
</organism>
<dbReference type="InterPro" id="IPR001330">
    <property type="entry name" value="Prenyltrans"/>
</dbReference>
<accession>A0ABQ8F0G8</accession>